<dbReference type="NCBIfam" id="NF033788">
    <property type="entry name" value="HTH_metalloreg"/>
    <property type="match status" value="1"/>
</dbReference>
<dbReference type="SUPFAM" id="SSF46785">
    <property type="entry name" value="Winged helix' DNA-binding domain"/>
    <property type="match status" value="1"/>
</dbReference>
<dbReference type="InterPro" id="IPR011991">
    <property type="entry name" value="ArsR-like_HTH"/>
</dbReference>
<comment type="caution">
    <text evidence="2">The sequence shown here is derived from an EMBL/GenBank/DDBJ whole genome shotgun (WGS) entry which is preliminary data.</text>
</comment>
<gene>
    <name evidence="2" type="ORF">ACFPFW_14890</name>
</gene>
<dbReference type="InterPro" id="IPR036388">
    <property type="entry name" value="WH-like_DNA-bd_sf"/>
</dbReference>
<dbReference type="InterPro" id="IPR029063">
    <property type="entry name" value="SAM-dependent_MTases_sf"/>
</dbReference>
<dbReference type="InterPro" id="IPR013216">
    <property type="entry name" value="Methyltransf_11"/>
</dbReference>
<evidence type="ECO:0000313" key="2">
    <source>
        <dbReference type="EMBL" id="MFC5069301.1"/>
    </source>
</evidence>
<dbReference type="Pfam" id="PF08241">
    <property type="entry name" value="Methyltransf_11"/>
    <property type="match status" value="1"/>
</dbReference>
<sequence length="339" mass="37257">MSERESRQFPLPPLLSVLRAAGEETRLRILALLAQGELNVSDLTDILGQSQPRISRHLKLLVEAGLVERQREGSWAFFRLTDSEPASGVAQAVLQRLDRGDHDLARDRERLAEVRSSSAEKAAAYFSQHADNWENIRALHVEETAVEAAIRVAVGSKPIHAMLDIGTGTGRIIELLGPQATRSVGVDASLDMLSVARANLAHKGLLSAQLRQGDVYALPVPPQSFDLVVIHQVLHFLDEPARAIREAARALSPGGRLLIVDFAPHELEFLRDQHAHRRLGFAPDQVENWLRQAGLEPVQHHDLAAPGGEPDKLTVSIWLARDPRIITDIPLTDTGRAVA</sequence>
<name>A0ABV9Z3H5_9HYPH</name>
<reference evidence="3" key="1">
    <citation type="journal article" date="2019" name="Int. J. Syst. Evol. Microbiol.">
        <title>The Global Catalogue of Microorganisms (GCM) 10K type strain sequencing project: providing services to taxonomists for standard genome sequencing and annotation.</title>
        <authorList>
            <consortium name="The Broad Institute Genomics Platform"/>
            <consortium name="The Broad Institute Genome Sequencing Center for Infectious Disease"/>
            <person name="Wu L."/>
            <person name="Ma J."/>
        </authorList>
    </citation>
    <scope>NUCLEOTIDE SEQUENCE [LARGE SCALE GENOMIC DNA]</scope>
    <source>
        <strain evidence="3">CGMCC 1.16444</strain>
    </source>
</reference>
<dbReference type="Pfam" id="PF01022">
    <property type="entry name" value="HTH_5"/>
    <property type="match status" value="1"/>
</dbReference>
<dbReference type="InterPro" id="IPR001845">
    <property type="entry name" value="HTH_ArsR_DNA-bd_dom"/>
</dbReference>
<dbReference type="Proteomes" id="UP001595796">
    <property type="component" value="Unassembled WGS sequence"/>
</dbReference>
<dbReference type="Gene3D" id="3.40.50.150">
    <property type="entry name" value="Vaccinia Virus protein VP39"/>
    <property type="match status" value="1"/>
</dbReference>
<evidence type="ECO:0000259" key="1">
    <source>
        <dbReference type="PROSITE" id="PS50987"/>
    </source>
</evidence>
<dbReference type="PANTHER" id="PTHR42912">
    <property type="entry name" value="METHYLTRANSFERASE"/>
    <property type="match status" value="1"/>
</dbReference>
<dbReference type="CDD" id="cd02440">
    <property type="entry name" value="AdoMet_MTases"/>
    <property type="match status" value="1"/>
</dbReference>
<dbReference type="PRINTS" id="PR00778">
    <property type="entry name" value="HTHARSR"/>
</dbReference>
<dbReference type="Gene3D" id="1.10.10.10">
    <property type="entry name" value="Winged helix-like DNA-binding domain superfamily/Winged helix DNA-binding domain"/>
    <property type="match status" value="1"/>
</dbReference>
<dbReference type="RefSeq" id="WP_114958101.1">
    <property type="nucleotide sequence ID" value="NZ_JBHSJF010000006.1"/>
</dbReference>
<dbReference type="SMART" id="SM00418">
    <property type="entry name" value="HTH_ARSR"/>
    <property type="match status" value="1"/>
</dbReference>
<dbReference type="CDD" id="cd00090">
    <property type="entry name" value="HTH_ARSR"/>
    <property type="match status" value="1"/>
</dbReference>
<keyword evidence="3" id="KW-1185">Reference proteome</keyword>
<dbReference type="SUPFAM" id="SSF53335">
    <property type="entry name" value="S-adenosyl-L-methionine-dependent methyltransferases"/>
    <property type="match status" value="1"/>
</dbReference>
<dbReference type="InterPro" id="IPR036390">
    <property type="entry name" value="WH_DNA-bd_sf"/>
</dbReference>
<dbReference type="PANTHER" id="PTHR42912:SF93">
    <property type="entry name" value="N6-ADENOSINE-METHYLTRANSFERASE TMT1A"/>
    <property type="match status" value="1"/>
</dbReference>
<accession>A0ABV9Z3H5</accession>
<dbReference type="InterPro" id="IPR050508">
    <property type="entry name" value="Methyltransf_Superfamily"/>
</dbReference>
<feature type="domain" description="HTH arsR-type" evidence="1">
    <location>
        <begin position="6"/>
        <end position="100"/>
    </location>
</feature>
<proteinExistence type="predicted"/>
<evidence type="ECO:0000313" key="3">
    <source>
        <dbReference type="Proteomes" id="UP001595796"/>
    </source>
</evidence>
<dbReference type="PROSITE" id="PS50987">
    <property type="entry name" value="HTH_ARSR_2"/>
    <property type="match status" value="1"/>
</dbReference>
<dbReference type="EMBL" id="JBHSJF010000006">
    <property type="protein sequence ID" value="MFC5069301.1"/>
    <property type="molecule type" value="Genomic_DNA"/>
</dbReference>
<organism evidence="2 3">
    <name type="scientific">Flaviflagellibacter deserti</name>
    <dbReference type="NCBI Taxonomy" id="2267266"/>
    <lineage>
        <taxon>Bacteria</taxon>
        <taxon>Pseudomonadati</taxon>
        <taxon>Pseudomonadota</taxon>
        <taxon>Alphaproteobacteria</taxon>
        <taxon>Hyphomicrobiales</taxon>
        <taxon>Flaviflagellibacter</taxon>
    </lineage>
</organism>
<protein>
    <submittedName>
        <fullName evidence="2">ArsR/SmtB family transcription factor</fullName>
    </submittedName>
</protein>